<feature type="domain" description="MurNAc-LAA" evidence="4">
    <location>
        <begin position="135"/>
        <end position="285"/>
    </location>
</feature>
<sequence length="294" mass="30766">MAARGPRATDPNVSRILVGGGAALALAALAVFGGIALSAPPSGEPLRDSVTFRLAPPSPAVSITEAKVPGRPIVLIDPGHGGEDPGASGLSGDIREKELTLQLARELRDLLARSGRVRVALTRDDDRHLALEQRAELARRLNASLYVSLHIDSAPNPLARGASVYSLSEIASDAEAARLAEAVNAGSDLPSGGDGSVRAILSDLALRSQMSASAELAERLVRNASGKILLRPQPHRFADFRVLRSAGVPAVLFEAGYISNAEDEALLRSPEQRAKIVAALARTIEADVAARSLR</sequence>
<dbReference type="GO" id="GO:0009253">
    <property type="term" value="P:peptidoglycan catabolic process"/>
    <property type="evidence" value="ECO:0007669"/>
    <property type="project" value="InterPro"/>
</dbReference>
<dbReference type="AlphaFoldDB" id="A0A6G7ZPT4"/>
<dbReference type="Proteomes" id="UP000502502">
    <property type="component" value="Chromosome"/>
</dbReference>
<dbReference type="SUPFAM" id="SSF53187">
    <property type="entry name" value="Zn-dependent exopeptidases"/>
    <property type="match status" value="1"/>
</dbReference>
<dbReference type="GO" id="GO:0030288">
    <property type="term" value="C:outer membrane-bounded periplasmic space"/>
    <property type="evidence" value="ECO:0007669"/>
    <property type="project" value="TreeGrafter"/>
</dbReference>
<dbReference type="Pfam" id="PF01520">
    <property type="entry name" value="Amidase_3"/>
    <property type="match status" value="1"/>
</dbReference>
<dbReference type="InterPro" id="IPR002508">
    <property type="entry name" value="MurNAc-LAA_cat"/>
</dbReference>
<protein>
    <recommendedName>
        <fullName evidence="2">N-acetylmuramoyl-L-alanine amidase</fullName>
        <ecNumber evidence="2">3.5.1.28</ecNumber>
    </recommendedName>
</protein>
<evidence type="ECO:0000256" key="3">
    <source>
        <dbReference type="ARBA" id="ARBA00022801"/>
    </source>
</evidence>
<accession>A0A6G7ZPT4</accession>
<evidence type="ECO:0000256" key="1">
    <source>
        <dbReference type="ARBA" id="ARBA00001561"/>
    </source>
</evidence>
<dbReference type="InterPro" id="IPR050695">
    <property type="entry name" value="N-acetylmuramoyl_amidase_3"/>
</dbReference>
<evidence type="ECO:0000259" key="4">
    <source>
        <dbReference type="SMART" id="SM00646"/>
    </source>
</evidence>
<dbReference type="CDD" id="cd02696">
    <property type="entry name" value="MurNAc-LAA"/>
    <property type="match status" value="1"/>
</dbReference>
<dbReference type="KEGG" id="ssin:G7078_09550"/>
<evidence type="ECO:0000313" key="6">
    <source>
        <dbReference type="Proteomes" id="UP000502502"/>
    </source>
</evidence>
<gene>
    <name evidence="5" type="ORF">G7078_09550</name>
</gene>
<proteinExistence type="predicted"/>
<dbReference type="EC" id="3.5.1.28" evidence="2"/>
<comment type="catalytic activity">
    <reaction evidence="1">
        <text>Hydrolyzes the link between N-acetylmuramoyl residues and L-amino acid residues in certain cell-wall glycopeptides.</text>
        <dbReference type="EC" id="3.5.1.28"/>
    </reaction>
</comment>
<name>A0A6G7ZPT4_9SPHN</name>
<dbReference type="PANTHER" id="PTHR30404">
    <property type="entry name" value="N-ACETYLMURAMOYL-L-ALANINE AMIDASE"/>
    <property type="match status" value="1"/>
</dbReference>
<dbReference type="PANTHER" id="PTHR30404:SF0">
    <property type="entry name" value="N-ACETYLMURAMOYL-L-ALANINE AMIDASE AMIC"/>
    <property type="match status" value="1"/>
</dbReference>
<evidence type="ECO:0000256" key="2">
    <source>
        <dbReference type="ARBA" id="ARBA00011901"/>
    </source>
</evidence>
<dbReference type="GO" id="GO:0008745">
    <property type="term" value="F:N-acetylmuramoyl-L-alanine amidase activity"/>
    <property type="evidence" value="ECO:0007669"/>
    <property type="project" value="UniProtKB-EC"/>
</dbReference>
<organism evidence="5 6">
    <name type="scientific">Sphingomonas sinipercae</name>
    <dbReference type="NCBI Taxonomy" id="2714944"/>
    <lineage>
        <taxon>Bacteria</taxon>
        <taxon>Pseudomonadati</taxon>
        <taxon>Pseudomonadota</taxon>
        <taxon>Alphaproteobacteria</taxon>
        <taxon>Sphingomonadales</taxon>
        <taxon>Sphingomonadaceae</taxon>
        <taxon>Sphingomonas</taxon>
    </lineage>
</organism>
<keyword evidence="3" id="KW-0378">Hydrolase</keyword>
<reference evidence="5 6" key="1">
    <citation type="submission" date="2020-03" db="EMBL/GenBank/DDBJ databases">
        <title>Sphingomonas sp. nov., isolated from fish.</title>
        <authorList>
            <person name="Hyun D.-W."/>
            <person name="Bae J.-W."/>
        </authorList>
    </citation>
    <scope>NUCLEOTIDE SEQUENCE [LARGE SCALE GENOMIC DNA]</scope>
    <source>
        <strain evidence="5 6">HDW15C</strain>
    </source>
</reference>
<dbReference type="EMBL" id="CP049871">
    <property type="protein sequence ID" value="QIL02994.1"/>
    <property type="molecule type" value="Genomic_DNA"/>
</dbReference>
<dbReference type="SMART" id="SM00646">
    <property type="entry name" value="Ami_3"/>
    <property type="match status" value="1"/>
</dbReference>
<dbReference type="RefSeq" id="WP_166095437.1">
    <property type="nucleotide sequence ID" value="NZ_CP049871.1"/>
</dbReference>
<dbReference type="Gene3D" id="3.40.630.40">
    <property type="entry name" value="Zn-dependent exopeptidases"/>
    <property type="match status" value="1"/>
</dbReference>
<keyword evidence="6" id="KW-1185">Reference proteome</keyword>
<evidence type="ECO:0000313" key="5">
    <source>
        <dbReference type="EMBL" id="QIL02994.1"/>
    </source>
</evidence>